<evidence type="ECO:0000256" key="5">
    <source>
        <dbReference type="ARBA" id="ARBA00022989"/>
    </source>
</evidence>
<dbReference type="RefSeq" id="WP_231012937.1">
    <property type="nucleotide sequence ID" value="NZ_BAAAEW010000026.1"/>
</dbReference>
<keyword evidence="3" id="KW-1003">Cell membrane</keyword>
<dbReference type="Proteomes" id="UP001500279">
    <property type="component" value="Unassembled WGS sequence"/>
</dbReference>
<evidence type="ECO:0000256" key="7">
    <source>
        <dbReference type="SAM" id="Phobius"/>
    </source>
</evidence>
<feature type="transmembrane region" description="Helical" evidence="7">
    <location>
        <begin position="104"/>
        <end position="125"/>
    </location>
</feature>
<dbReference type="EMBL" id="BAAAEW010000026">
    <property type="protein sequence ID" value="GAA0760811.1"/>
    <property type="molecule type" value="Genomic_DNA"/>
</dbReference>
<feature type="transmembrane region" description="Helical" evidence="7">
    <location>
        <begin position="42"/>
        <end position="66"/>
    </location>
</feature>
<protein>
    <recommendedName>
        <fullName evidence="10">Sulfate exporter family transporter</fullName>
    </recommendedName>
</protein>
<evidence type="ECO:0000313" key="9">
    <source>
        <dbReference type="Proteomes" id="UP001500279"/>
    </source>
</evidence>
<dbReference type="InterPro" id="IPR004630">
    <property type="entry name" value="UPF0324_YeiH-like"/>
</dbReference>
<evidence type="ECO:0000256" key="3">
    <source>
        <dbReference type="ARBA" id="ARBA00022475"/>
    </source>
</evidence>
<feature type="transmembrane region" description="Helical" evidence="7">
    <location>
        <begin position="261"/>
        <end position="283"/>
    </location>
</feature>
<gene>
    <name evidence="8" type="ORF">GCM10009107_43770</name>
</gene>
<name>A0ABP3VJ16_9BURK</name>
<feature type="transmembrane region" description="Helical" evidence="7">
    <location>
        <begin position="167"/>
        <end position="187"/>
    </location>
</feature>
<sequence length="348" mass="35519">MLSRTFPASPFRLAFLPALVPGLLGCAALAAAAAWAGRWPLLQALGLGPLTLALLLGLVAGSLLGGARWQPGASAGVLFSRLRLLRAGVVLYGLRLTLQDVAQVGWAGVLVDALVLASTFALAAWAGPRLGVARNTAWLIGAGSAICGASAVLATEPLLKARAEQTAVAVACVVLFGTVATLLYPLLFSWSGRAPGFGLFAGATLHEVAQALAVGRVLPAEIGDAAVVAKMLRVMMLAPFLLLLSALLARRGGNSGASSKLALPWFAFGFIGMVLLRSTGWLPAAWLHAAQGLDLALIATAMAALGLATPLTLLRRAGPRPLLLAALLFGWLLLGGGLITAGASALLR</sequence>
<dbReference type="PANTHER" id="PTHR30106">
    <property type="entry name" value="INNER MEMBRANE PROTEIN YEIH-RELATED"/>
    <property type="match status" value="1"/>
</dbReference>
<accession>A0ABP3VJ16</accession>
<feature type="transmembrane region" description="Helical" evidence="7">
    <location>
        <begin position="321"/>
        <end position="347"/>
    </location>
</feature>
<keyword evidence="5 7" id="KW-1133">Transmembrane helix</keyword>
<feature type="transmembrane region" description="Helical" evidence="7">
    <location>
        <begin position="137"/>
        <end position="155"/>
    </location>
</feature>
<evidence type="ECO:0000256" key="1">
    <source>
        <dbReference type="ARBA" id="ARBA00004651"/>
    </source>
</evidence>
<evidence type="ECO:0008006" key="10">
    <source>
        <dbReference type="Google" id="ProtNLM"/>
    </source>
</evidence>
<evidence type="ECO:0000313" key="8">
    <source>
        <dbReference type="EMBL" id="GAA0760811.1"/>
    </source>
</evidence>
<comment type="similarity">
    <text evidence="2">Belongs to the UPF0324 family.</text>
</comment>
<feature type="transmembrane region" description="Helical" evidence="7">
    <location>
        <begin position="295"/>
        <end position="314"/>
    </location>
</feature>
<comment type="subcellular location">
    <subcellularLocation>
        <location evidence="1">Cell membrane</location>
        <topology evidence="1">Multi-pass membrane protein</topology>
    </subcellularLocation>
</comment>
<keyword evidence="4 7" id="KW-0812">Transmembrane</keyword>
<evidence type="ECO:0000256" key="6">
    <source>
        <dbReference type="ARBA" id="ARBA00023136"/>
    </source>
</evidence>
<comment type="caution">
    <text evidence="8">The sequence shown here is derived from an EMBL/GenBank/DDBJ whole genome shotgun (WGS) entry which is preliminary data.</text>
</comment>
<organism evidence="8 9">
    <name type="scientific">Ideonella azotifigens</name>
    <dbReference type="NCBI Taxonomy" id="513160"/>
    <lineage>
        <taxon>Bacteria</taxon>
        <taxon>Pseudomonadati</taxon>
        <taxon>Pseudomonadota</taxon>
        <taxon>Betaproteobacteria</taxon>
        <taxon>Burkholderiales</taxon>
        <taxon>Sphaerotilaceae</taxon>
        <taxon>Ideonella</taxon>
    </lineage>
</organism>
<dbReference type="InterPro" id="IPR018383">
    <property type="entry name" value="UPF0324_pro"/>
</dbReference>
<proteinExistence type="inferred from homology"/>
<dbReference type="PANTHER" id="PTHR30106:SF2">
    <property type="entry name" value="UPF0324 INNER MEMBRANE PROTEIN YEIH"/>
    <property type="match status" value="1"/>
</dbReference>
<dbReference type="Pfam" id="PF03601">
    <property type="entry name" value="Cons_hypoth698"/>
    <property type="match status" value="1"/>
</dbReference>
<evidence type="ECO:0000256" key="4">
    <source>
        <dbReference type="ARBA" id="ARBA00022692"/>
    </source>
</evidence>
<evidence type="ECO:0000256" key="2">
    <source>
        <dbReference type="ARBA" id="ARBA00007977"/>
    </source>
</evidence>
<dbReference type="NCBIfam" id="TIGR00698">
    <property type="entry name" value="YeiH family putative sulfate export transporter"/>
    <property type="match status" value="1"/>
</dbReference>
<keyword evidence="6 7" id="KW-0472">Membrane</keyword>
<feature type="transmembrane region" description="Helical" evidence="7">
    <location>
        <begin position="231"/>
        <end position="249"/>
    </location>
</feature>
<keyword evidence="9" id="KW-1185">Reference proteome</keyword>
<dbReference type="PROSITE" id="PS51257">
    <property type="entry name" value="PROKAR_LIPOPROTEIN"/>
    <property type="match status" value="1"/>
</dbReference>
<reference evidence="9" key="1">
    <citation type="journal article" date="2019" name="Int. J. Syst. Evol. Microbiol.">
        <title>The Global Catalogue of Microorganisms (GCM) 10K type strain sequencing project: providing services to taxonomists for standard genome sequencing and annotation.</title>
        <authorList>
            <consortium name="The Broad Institute Genomics Platform"/>
            <consortium name="The Broad Institute Genome Sequencing Center for Infectious Disease"/>
            <person name="Wu L."/>
            <person name="Ma J."/>
        </authorList>
    </citation>
    <scope>NUCLEOTIDE SEQUENCE [LARGE SCALE GENOMIC DNA]</scope>
    <source>
        <strain evidence="9">JCM 15503</strain>
    </source>
</reference>